<evidence type="ECO:0000256" key="4">
    <source>
        <dbReference type="ARBA" id="ARBA00023163"/>
    </source>
</evidence>
<comment type="subcellular location">
    <subcellularLocation>
        <location evidence="1">Nucleus</location>
    </subcellularLocation>
</comment>
<dbReference type="AlphaFoldDB" id="A0AAD3XIE4"/>
<keyword evidence="4" id="KW-0804">Transcription</keyword>
<evidence type="ECO:0000256" key="3">
    <source>
        <dbReference type="ARBA" id="ARBA00023125"/>
    </source>
</evidence>
<reference evidence="7" key="1">
    <citation type="submission" date="2023-05" db="EMBL/GenBank/DDBJ databases">
        <title>Nepenthes gracilis genome sequencing.</title>
        <authorList>
            <person name="Fukushima K."/>
        </authorList>
    </citation>
    <scope>NUCLEOTIDE SEQUENCE</scope>
    <source>
        <strain evidence="7">SING2019-196</strain>
    </source>
</reference>
<gene>
    <name evidence="7" type="ORF">Nepgr_007331</name>
</gene>
<evidence type="ECO:0000256" key="2">
    <source>
        <dbReference type="ARBA" id="ARBA00023015"/>
    </source>
</evidence>
<name>A0AAD3XIE4_NEPGR</name>
<protein>
    <recommendedName>
        <fullName evidence="6">TCP domain-containing protein</fullName>
    </recommendedName>
</protein>
<dbReference type="PANTHER" id="PTHR31072">
    <property type="entry name" value="TRANSCRIPTION FACTOR TCP4-RELATED"/>
    <property type="match status" value="1"/>
</dbReference>
<organism evidence="7 8">
    <name type="scientific">Nepenthes gracilis</name>
    <name type="common">Slender pitcher plant</name>
    <dbReference type="NCBI Taxonomy" id="150966"/>
    <lineage>
        <taxon>Eukaryota</taxon>
        <taxon>Viridiplantae</taxon>
        <taxon>Streptophyta</taxon>
        <taxon>Embryophyta</taxon>
        <taxon>Tracheophyta</taxon>
        <taxon>Spermatophyta</taxon>
        <taxon>Magnoliopsida</taxon>
        <taxon>eudicotyledons</taxon>
        <taxon>Gunneridae</taxon>
        <taxon>Pentapetalae</taxon>
        <taxon>Caryophyllales</taxon>
        <taxon>Nepenthaceae</taxon>
        <taxon>Nepenthes</taxon>
    </lineage>
</organism>
<dbReference type="PROSITE" id="PS51369">
    <property type="entry name" value="TCP"/>
    <property type="match status" value="1"/>
</dbReference>
<dbReference type="GO" id="GO:0005634">
    <property type="term" value="C:nucleus"/>
    <property type="evidence" value="ECO:0007669"/>
    <property type="project" value="UniProtKB-SubCell"/>
</dbReference>
<sequence>MGKIAEVKGGLFVRSTGRKDRHSKVPTSRGLRDRRVRLSANTAIQFYDVQDRLGYDRPSEAVDWLMEKAKASIHKLDAQPAAMNASCISSAHQLTPQALENGGQQIVSSSQHVINNVPETCSKDLHRALDKNPVNSTPSFISMDASNLVAVENYCSSEYKHGISNKSQNLCLYIQSHDILPQKAAENRLFPPTGSPEFGTMPSFSSDNQFQKIPTFNSKLDSGAGYDPLVFNSSPLLLRQQDFEGNDSYSRKPTLDFSSLHAAISPQLSAAADDFMKPNSYVPTQIQGVEQEHSGHGNFKSNSSSNLYQLGCSYFP</sequence>
<dbReference type="Proteomes" id="UP001279734">
    <property type="component" value="Unassembled WGS sequence"/>
</dbReference>
<evidence type="ECO:0000313" key="7">
    <source>
        <dbReference type="EMBL" id="GMH05491.1"/>
    </source>
</evidence>
<dbReference type="InterPro" id="IPR017887">
    <property type="entry name" value="TF_TCP_subgr"/>
</dbReference>
<evidence type="ECO:0000256" key="5">
    <source>
        <dbReference type="ARBA" id="ARBA00023242"/>
    </source>
</evidence>
<proteinExistence type="predicted"/>
<evidence type="ECO:0000313" key="8">
    <source>
        <dbReference type="Proteomes" id="UP001279734"/>
    </source>
</evidence>
<dbReference type="PANTHER" id="PTHR31072:SF240">
    <property type="entry name" value="TRANSCRIPTION FACTOR TCP10"/>
    <property type="match status" value="1"/>
</dbReference>
<keyword evidence="2" id="KW-0805">Transcription regulation</keyword>
<feature type="domain" description="TCP" evidence="6">
    <location>
        <begin position="18"/>
        <end position="76"/>
    </location>
</feature>
<dbReference type="GO" id="GO:0043565">
    <property type="term" value="F:sequence-specific DNA binding"/>
    <property type="evidence" value="ECO:0007669"/>
    <property type="project" value="TreeGrafter"/>
</dbReference>
<evidence type="ECO:0000256" key="1">
    <source>
        <dbReference type="ARBA" id="ARBA00004123"/>
    </source>
</evidence>
<comment type="caution">
    <text evidence="7">The sequence shown here is derived from an EMBL/GenBank/DDBJ whole genome shotgun (WGS) entry which is preliminary data.</text>
</comment>
<keyword evidence="8" id="KW-1185">Reference proteome</keyword>
<keyword evidence="5" id="KW-0539">Nucleus</keyword>
<dbReference type="GO" id="GO:2000032">
    <property type="term" value="P:regulation of secondary shoot formation"/>
    <property type="evidence" value="ECO:0007669"/>
    <property type="project" value="TreeGrafter"/>
</dbReference>
<dbReference type="Pfam" id="PF03634">
    <property type="entry name" value="TCP"/>
    <property type="match status" value="1"/>
</dbReference>
<keyword evidence="3" id="KW-0238">DNA-binding</keyword>
<accession>A0AAD3XIE4</accession>
<dbReference type="EMBL" id="BSYO01000005">
    <property type="protein sequence ID" value="GMH05491.1"/>
    <property type="molecule type" value="Genomic_DNA"/>
</dbReference>
<evidence type="ECO:0000259" key="6">
    <source>
        <dbReference type="PROSITE" id="PS51369"/>
    </source>
</evidence>
<dbReference type="GO" id="GO:0003700">
    <property type="term" value="F:DNA-binding transcription factor activity"/>
    <property type="evidence" value="ECO:0007669"/>
    <property type="project" value="InterPro"/>
</dbReference>
<dbReference type="InterPro" id="IPR005333">
    <property type="entry name" value="Transcription_factor_TCP"/>
</dbReference>